<dbReference type="Gramene" id="OBART05G11930.1">
    <property type="protein sequence ID" value="OBART05G11930.1"/>
    <property type="gene ID" value="OBART05G11930"/>
</dbReference>
<dbReference type="EnsemblPlants" id="OBART05G11930.1">
    <property type="protein sequence ID" value="OBART05G11930.1"/>
    <property type="gene ID" value="OBART05G11930"/>
</dbReference>
<reference evidence="1" key="1">
    <citation type="journal article" date="2009" name="Rice">
        <title>De Novo Next Generation Sequencing of Plant Genomes.</title>
        <authorList>
            <person name="Rounsley S."/>
            <person name="Marri P.R."/>
            <person name="Yu Y."/>
            <person name="He R."/>
            <person name="Sisneros N."/>
            <person name="Goicoechea J.L."/>
            <person name="Lee S.J."/>
            <person name="Angelova A."/>
            <person name="Kudrna D."/>
            <person name="Luo M."/>
            <person name="Affourtit J."/>
            <person name="Desany B."/>
            <person name="Knight J."/>
            <person name="Niazi F."/>
            <person name="Egholm M."/>
            <person name="Wing R.A."/>
        </authorList>
    </citation>
    <scope>NUCLEOTIDE SEQUENCE [LARGE SCALE GENOMIC DNA]</scope>
    <source>
        <strain evidence="1">cv. IRGC 105608</strain>
    </source>
</reference>
<dbReference type="STRING" id="65489.A0A0D3G649"/>
<dbReference type="InterPro" id="IPR016024">
    <property type="entry name" value="ARM-type_fold"/>
</dbReference>
<dbReference type="Proteomes" id="UP000026960">
    <property type="component" value="Chromosome 5"/>
</dbReference>
<protein>
    <recommendedName>
        <fullName evidence="3">PUM-HD domain-containing protein</fullName>
    </recommendedName>
</protein>
<accession>A0A0D3G649</accession>
<dbReference type="Gene3D" id="1.25.10.10">
    <property type="entry name" value="Leucine-rich Repeat Variant"/>
    <property type="match status" value="1"/>
</dbReference>
<name>A0A0D3G649_9ORYZ</name>
<evidence type="ECO:0008006" key="3">
    <source>
        <dbReference type="Google" id="ProtNLM"/>
    </source>
</evidence>
<organism evidence="1">
    <name type="scientific">Oryza barthii</name>
    <dbReference type="NCBI Taxonomy" id="65489"/>
    <lineage>
        <taxon>Eukaryota</taxon>
        <taxon>Viridiplantae</taxon>
        <taxon>Streptophyta</taxon>
        <taxon>Embryophyta</taxon>
        <taxon>Tracheophyta</taxon>
        <taxon>Spermatophyta</taxon>
        <taxon>Magnoliopsida</taxon>
        <taxon>Liliopsida</taxon>
        <taxon>Poales</taxon>
        <taxon>Poaceae</taxon>
        <taxon>BOP clade</taxon>
        <taxon>Oryzoideae</taxon>
        <taxon>Oryzeae</taxon>
        <taxon>Oryzinae</taxon>
        <taxon>Oryza</taxon>
    </lineage>
</organism>
<evidence type="ECO:0000313" key="1">
    <source>
        <dbReference type="EnsemblPlants" id="OBART05G11930.1"/>
    </source>
</evidence>
<proteinExistence type="predicted"/>
<sequence length="103" mass="12045">MAEVVAVLLPPPPPSPPAAFFSWPSLNYVLVNYQYANYFMQKVIETCDEWQHKIILECLRMRHRQLRNCTYAKHEVARIERHIEAGGRLSICFPSLIYHSKQS</sequence>
<dbReference type="InterPro" id="IPR011989">
    <property type="entry name" value="ARM-like"/>
</dbReference>
<evidence type="ECO:0000313" key="2">
    <source>
        <dbReference type="Proteomes" id="UP000026960"/>
    </source>
</evidence>
<reference evidence="1" key="2">
    <citation type="submission" date="2015-03" db="UniProtKB">
        <authorList>
            <consortium name="EnsemblPlants"/>
        </authorList>
    </citation>
    <scope>IDENTIFICATION</scope>
</reference>
<dbReference type="HOGENOM" id="CLU_182546_0_0_1"/>
<dbReference type="SUPFAM" id="SSF48371">
    <property type="entry name" value="ARM repeat"/>
    <property type="match status" value="1"/>
</dbReference>
<dbReference type="eggNOG" id="KOG1488">
    <property type="taxonomic scope" value="Eukaryota"/>
</dbReference>
<dbReference type="PaxDb" id="65489-OBART05G11930.1"/>
<keyword evidence="2" id="KW-1185">Reference proteome</keyword>
<dbReference type="AlphaFoldDB" id="A0A0D3G649"/>